<evidence type="ECO:0000256" key="11">
    <source>
        <dbReference type="ARBA" id="ARBA00023237"/>
    </source>
</evidence>
<dbReference type="PATRIC" id="fig|84531.8.peg.3964"/>
<protein>
    <recommendedName>
        <fullName evidence="4">Outer-membrane lipoprotein LolB</fullName>
    </recommendedName>
</protein>
<keyword evidence="10" id="KW-0143">Chaperone</keyword>
<name>A0A0S2FEW1_LYSAN</name>
<keyword evidence="5" id="KW-0813">Transport</keyword>
<gene>
    <name evidence="13" type="primary">lolB</name>
    <name evidence="13" type="ORF">LA76x_3956</name>
</gene>
<dbReference type="GO" id="GO:0015031">
    <property type="term" value="P:protein transport"/>
    <property type="evidence" value="ECO:0007669"/>
    <property type="project" value="UniProtKB-KW"/>
</dbReference>
<keyword evidence="7" id="KW-0653">Protein transport</keyword>
<keyword evidence="9" id="KW-0564">Palmitate</keyword>
<organism evidence="13 14">
    <name type="scientific">Lysobacter antibioticus</name>
    <dbReference type="NCBI Taxonomy" id="84531"/>
    <lineage>
        <taxon>Bacteria</taxon>
        <taxon>Pseudomonadati</taxon>
        <taxon>Pseudomonadota</taxon>
        <taxon>Gammaproteobacteria</taxon>
        <taxon>Lysobacterales</taxon>
        <taxon>Lysobacteraceae</taxon>
        <taxon>Lysobacter</taxon>
    </lineage>
</organism>
<dbReference type="AlphaFoldDB" id="A0A0S2FEW1"/>
<evidence type="ECO:0000256" key="12">
    <source>
        <dbReference type="ARBA" id="ARBA00023288"/>
    </source>
</evidence>
<evidence type="ECO:0000256" key="5">
    <source>
        <dbReference type="ARBA" id="ARBA00022448"/>
    </source>
</evidence>
<keyword evidence="14" id="KW-1185">Reference proteome</keyword>
<evidence type="ECO:0000256" key="6">
    <source>
        <dbReference type="ARBA" id="ARBA00022729"/>
    </source>
</evidence>
<dbReference type="Proteomes" id="UP000060787">
    <property type="component" value="Chromosome"/>
</dbReference>
<evidence type="ECO:0000313" key="14">
    <source>
        <dbReference type="Proteomes" id="UP000060787"/>
    </source>
</evidence>
<dbReference type="SUPFAM" id="SSF89392">
    <property type="entry name" value="Prokaryotic lipoproteins and lipoprotein localization factors"/>
    <property type="match status" value="1"/>
</dbReference>
<dbReference type="InterPro" id="IPR004565">
    <property type="entry name" value="OM_lipoprot_LolB"/>
</dbReference>
<keyword evidence="11" id="KW-0998">Cell outer membrane</keyword>
<dbReference type="KEGG" id="lab:LA76x_3956"/>
<evidence type="ECO:0000256" key="2">
    <source>
        <dbReference type="ARBA" id="ARBA00009696"/>
    </source>
</evidence>
<dbReference type="EMBL" id="CP011129">
    <property type="protein sequence ID" value="ALN82072.1"/>
    <property type="molecule type" value="Genomic_DNA"/>
</dbReference>
<keyword evidence="8" id="KW-0472">Membrane</keyword>
<proteinExistence type="inferred from homology"/>
<dbReference type="Gene3D" id="2.50.20.10">
    <property type="entry name" value="Lipoprotein localisation LolA/LolB/LppX"/>
    <property type="match status" value="1"/>
</dbReference>
<dbReference type="Pfam" id="PF03550">
    <property type="entry name" value="LolB"/>
    <property type="match status" value="1"/>
</dbReference>
<reference evidence="13 14" key="1">
    <citation type="journal article" date="2015" name="BMC Genomics">
        <title>Comparative genomics and metabolic profiling of the genus Lysobacter.</title>
        <authorList>
            <person name="de Bruijn I."/>
            <person name="Cheng X."/>
            <person name="de Jager V."/>
            <person name="Exposito R.G."/>
            <person name="Watrous J."/>
            <person name="Patel N."/>
            <person name="Postma J."/>
            <person name="Dorrestein P.C."/>
            <person name="Kobayashi D."/>
            <person name="Raaijmakers J.M."/>
        </authorList>
    </citation>
    <scope>NUCLEOTIDE SEQUENCE [LARGE SCALE GENOMIC DNA]</scope>
    <source>
        <strain evidence="13 14">76</strain>
    </source>
</reference>
<dbReference type="CDD" id="cd16326">
    <property type="entry name" value="LolB"/>
    <property type="match status" value="1"/>
</dbReference>
<evidence type="ECO:0000256" key="1">
    <source>
        <dbReference type="ARBA" id="ARBA00004459"/>
    </source>
</evidence>
<keyword evidence="6" id="KW-0732">Signal</keyword>
<sequence length="205" mass="21298">MLALLLGACAGQGVKRAPPEILPAAVAAEREAGRIARVRADGEWSLTGRIAVSNAGKGGSGRIEWSQHGERYEVALSAPVTRQSWRLAGGPGEARLDGLEGGPREGVDAAAVLHEATGWDIPVEALADWLRALPAPGAAAPRIAAGPDGRPLSIEQAGWSIAYEWPLTGDLPSRLDARRGDARVRLIVDQWQGAEAAQASGGAGR</sequence>
<dbReference type="eggNOG" id="COG3017">
    <property type="taxonomic scope" value="Bacteria"/>
</dbReference>
<dbReference type="GO" id="GO:0009279">
    <property type="term" value="C:cell outer membrane"/>
    <property type="evidence" value="ECO:0007669"/>
    <property type="project" value="UniProtKB-SubCell"/>
</dbReference>
<evidence type="ECO:0000256" key="4">
    <source>
        <dbReference type="ARBA" id="ARBA00016202"/>
    </source>
</evidence>
<keyword evidence="12 13" id="KW-0449">Lipoprotein</keyword>
<comment type="subcellular location">
    <subcellularLocation>
        <location evidence="1">Cell outer membrane</location>
        <topology evidence="1">Lipid-anchor</topology>
    </subcellularLocation>
</comment>
<accession>A0A0S2FEW1</accession>
<dbReference type="RefSeq" id="WP_057918907.1">
    <property type="nucleotide sequence ID" value="NZ_CP011129.1"/>
</dbReference>
<comment type="similarity">
    <text evidence="2">Belongs to the LolB family.</text>
</comment>
<comment type="subunit">
    <text evidence="3">Monomer.</text>
</comment>
<dbReference type="STRING" id="84531.LA76x_3956"/>
<dbReference type="NCBIfam" id="TIGR00548">
    <property type="entry name" value="lolB"/>
    <property type="match status" value="1"/>
</dbReference>
<evidence type="ECO:0000256" key="10">
    <source>
        <dbReference type="ARBA" id="ARBA00023186"/>
    </source>
</evidence>
<evidence type="ECO:0000256" key="3">
    <source>
        <dbReference type="ARBA" id="ARBA00011245"/>
    </source>
</evidence>
<evidence type="ECO:0000256" key="7">
    <source>
        <dbReference type="ARBA" id="ARBA00022927"/>
    </source>
</evidence>
<evidence type="ECO:0000256" key="9">
    <source>
        <dbReference type="ARBA" id="ARBA00023139"/>
    </source>
</evidence>
<evidence type="ECO:0000313" key="13">
    <source>
        <dbReference type="EMBL" id="ALN82072.1"/>
    </source>
</evidence>
<evidence type="ECO:0000256" key="8">
    <source>
        <dbReference type="ARBA" id="ARBA00023136"/>
    </source>
</evidence>
<dbReference type="InterPro" id="IPR029046">
    <property type="entry name" value="LolA/LolB/LppX"/>
</dbReference>